<evidence type="ECO:0000313" key="3">
    <source>
        <dbReference type="Proteomes" id="UP000003163"/>
    </source>
</evidence>
<dbReference type="EMBL" id="AFBI03000181">
    <property type="protein sequence ID" value="EJW01358.1"/>
    <property type="molecule type" value="Genomic_DNA"/>
</dbReference>
<dbReference type="VEuPathDB" id="MicrosporidiaDB:EDEG_04012"/>
<organism evidence="2 3">
    <name type="scientific">Edhazardia aedis (strain USNM 41457)</name>
    <name type="common">Microsporidian parasite</name>
    <dbReference type="NCBI Taxonomy" id="1003232"/>
    <lineage>
        <taxon>Eukaryota</taxon>
        <taxon>Fungi</taxon>
        <taxon>Fungi incertae sedis</taxon>
        <taxon>Microsporidia</taxon>
        <taxon>Edhazardia</taxon>
    </lineage>
</organism>
<dbReference type="HOGENOM" id="CLU_2049673_0_0_1"/>
<feature type="transmembrane region" description="Helical" evidence="1">
    <location>
        <begin position="6"/>
        <end position="28"/>
    </location>
</feature>
<sequence>MVLFILYSLVPIFSLNTSFFFIHVNYFFANFEIHFEKYVQIFHIDNFFINMYFIIKILYFIFLYFIMKKIIKIPGSFFVVYYFFMFKFLFSISFFLFFFLPKSIFIKFFKKICNLKLLKH</sequence>
<feature type="transmembrane region" description="Helical" evidence="1">
    <location>
        <begin position="49"/>
        <end position="67"/>
    </location>
</feature>
<keyword evidence="1" id="KW-0812">Transmembrane</keyword>
<protein>
    <submittedName>
        <fullName evidence="2">Uncharacterized protein</fullName>
    </submittedName>
</protein>
<comment type="caution">
    <text evidence="2">The sequence shown here is derived from an EMBL/GenBank/DDBJ whole genome shotgun (WGS) entry which is preliminary data.</text>
</comment>
<reference evidence="2 3" key="1">
    <citation type="submission" date="2011-08" db="EMBL/GenBank/DDBJ databases">
        <authorList>
            <person name="Liu Z.J."/>
            <person name="Shi F.L."/>
            <person name="Lu J.Q."/>
            <person name="Li M."/>
            <person name="Wang Z.L."/>
        </authorList>
    </citation>
    <scope>NUCLEOTIDE SEQUENCE [LARGE SCALE GENOMIC DNA]</scope>
    <source>
        <strain evidence="2 3">USNM 41457</strain>
    </source>
</reference>
<gene>
    <name evidence="2" type="ORF">EDEG_04012</name>
</gene>
<proteinExistence type="predicted"/>
<accession>J8ZNU1</accession>
<dbReference type="AlphaFoldDB" id="J8ZNU1"/>
<name>J8ZNU1_EDHAE</name>
<feature type="transmembrane region" description="Helical" evidence="1">
    <location>
        <begin position="79"/>
        <end position="100"/>
    </location>
</feature>
<keyword evidence="3" id="KW-1185">Reference proteome</keyword>
<keyword evidence="1" id="KW-0472">Membrane</keyword>
<dbReference type="Proteomes" id="UP000003163">
    <property type="component" value="Unassembled WGS sequence"/>
</dbReference>
<dbReference type="InParanoid" id="J8ZNU1"/>
<keyword evidence="1" id="KW-1133">Transmembrane helix</keyword>
<reference evidence="3" key="2">
    <citation type="submission" date="2015-07" db="EMBL/GenBank/DDBJ databases">
        <title>Contrasting host-pathogen interactions and genome evolution in two generalist and specialist microsporidian pathogens of mosquitoes.</title>
        <authorList>
            <consortium name="The Broad Institute Genomics Platform"/>
            <consortium name="The Broad Institute Genome Sequencing Center for Infectious Disease"/>
            <person name="Cuomo C.A."/>
            <person name="Sanscrainte N.D."/>
            <person name="Goldberg J.M."/>
            <person name="Heiman D."/>
            <person name="Young S."/>
            <person name="Zeng Q."/>
            <person name="Becnel J.J."/>
            <person name="Birren B.W."/>
        </authorList>
    </citation>
    <scope>NUCLEOTIDE SEQUENCE [LARGE SCALE GENOMIC DNA]</scope>
    <source>
        <strain evidence="3">USNM 41457</strain>
    </source>
</reference>
<evidence type="ECO:0000313" key="2">
    <source>
        <dbReference type="EMBL" id="EJW01358.1"/>
    </source>
</evidence>
<evidence type="ECO:0000256" key="1">
    <source>
        <dbReference type="SAM" id="Phobius"/>
    </source>
</evidence>